<feature type="coiled-coil region" evidence="7">
    <location>
        <begin position="666"/>
        <end position="723"/>
    </location>
</feature>
<feature type="compositionally biased region" description="Polar residues" evidence="8">
    <location>
        <begin position="953"/>
        <end position="965"/>
    </location>
</feature>
<feature type="compositionally biased region" description="Basic and acidic residues" evidence="8">
    <location>
        <begin position="811"/>
        <end position="858"/>
    </location>
</feature>
<dbReference type="GO" id="GO:0016282">
    <property type="term" value="C:eukaryotic 43S preinitiation complex"/>
    <property type="evidence" value="ECO:0007669"/>
    <property type="project" value="UniProtKB-UniRule"/>
</dbReference>
<evidence type="ECO:0000256" key="2">
    <source>
        <dbReference type="ARBA" id="ARBA00022490"/>
    </source>
</evidence>
<dbReference type="GO" id="GO:0071540">
    <property type="term" value="C:eukaryotic translation initiation factor 3 complex, eIF3e"/>
    <property type="evidence" value="ECO:0007669"/>
    <property type="project" value="TreeGrafter"/>
</dbReference>
<dbReference type="EMBL" id="CACTIH010007407">
    <property type="protein sequence ID" value="CAA3012660.1"/>
    <property type="molecule type" value="Genomic_DNA"/>
</dbReference>
<dbReference type="GO" id="GO:0043614">
    <property type="term" value="C:multi-eIF complex"/>
    <property type="evidence" value="ECO:0007669"/>
    <property type="project" value="TreeGrafter"/>
</dbReference>
<comment type="subcellular location">
    <subcellularLocation>
        <location evidence="1 7">Cytoplasm</location>
    </subcellularLocation>
</comment>
<evidence type="ECO:0000256" key="8">
    <source>
        <dbReference type="SAM" id="MobiDB-lite"/>
    </source>
</evidence>
<feature type="region of interest" description="Disordered" evidence="8">
    <location>
        <begin position="811"/>
        <end position="895"/>
    </location>
</feature>
<accession>A0A8S0U205</accession>
<dbReference type="PANTHER" id="PTHR14005:SF0">
    <property type="entry name" value="EUKARYOTIC TRANSLATION INITIATION FACTOR 3 SUBUNIT A"/>
    <property type="match status" value="1"/>
</dbReference>
<keyword evidence="3 7" id="KW-0396">Initiation factor</keyword>
<comment type="similarity">
    <text evidence="7">Belongs to the eIF-3 subunit A family.</text>
</comment>
<dbReference type="InterPro" id="IPR027512">
    <property type="entry name" value="EIF3A"/>
</dbReference>
<keyword evidence="2 7" id="KW-0963">Cytoplasm</keyword>
<evidence type="ECO:0000256" key="4">
    <source>
        <dbReference type="ARBA" id="ARBA00022884"/>
    </source>
</evidence>
<name>A0A8S0U205_OLEEU</name>
<evidence type="ECO:0000313" key="10">
    <source>
        <dbReference type="EMBL" id="CAA3012660.1"/>
    </source>
</evidence>
<dbReference type="PANTHER" id="PTHR14005">
    <property type="entry name" value="EUKARYOTIC TRANSLATION INITIATION FACTOR 3, THETA SUBUNIT"/>
    <property type="match status" value="1"/>
</dbReference>
<comment type="caution">
    <text evidence="10">The sequence shown here is derived from an EMBL/GenBank/DDBJ whole genome shotgun (WGS) entry which is preliminary data.</text>
</comment>
<comment type="function">
    <text evidence="7">RNA-binding component of the eukaryotic translation initiation factor 3 (eIF-3) complex, which is involved in protein synthesis of a specialized repertoire of mRNAs and, together with other initiation factors, stimulates binding of mRNA and methionyl-tRNAi to the 40S ribosome. The eIF-3 complex specifically targets and initiates translation of a subset of mRNAs involved in cell proliferation.</text>
</comment>
<evidence type="ECO:0000256" key="1">
    <source>
        <dbReference type="ARBA" id="ARBA00004496"/>
    </source>
</evidence>
<feature type="compositionally biased region" description="Low complexity" evidence="8">
    <location>
        <begin position="880"/>
        <end position="895"/>
    </location>
</feature>
<dbReference type="GO" id="GO:0003743">
    <property type="term" value="F:translation initiation factor activity"/>
    <property type="evidence" value="ECO:0007669"/>
    <property type="project" value="UniProtKB-UniRule"/>
</dbReference>
<dbReference type="InterPro" id="IPR000717">
    <property type="entry name" value="PCI_dom"/>
</dbReference>
<dbReference type="FunFam" id="4.10.860.10:FF:000001">
    <property type="entry name" value="Eukaryotic translation initiation factor 3 subunit A"/>
    <property type="match status" value="1"/>
</dbReference>
<dbReference type="GO" id="GO:0071541">
    <property type="term" value="C:eukaryotic translation initiation factor 3 complex, eIF3m"/>
    <property type="evidence" value="ECO:0007669"/>
    <property type="project" value="TreeGrafter"/>
</dbReference>
<protein>
    <recommendedName>
        <fullName evidence="7">Eukaryotic translation initiation factor 3 subunit A</fullName>
        <shortName evidence="7">eIF3a</shortName>
    </recommendedName>
    <alternativeName>
        <fullName evidence="7">Eukaryotic translation initiation factor 3 subunit 10</fullName>
    </alternativeName>
</protein>
<evidence type="ECO:0000256" key="3">
    <source>
        <dbReference type="ARBA" id="ARBA00022540"/>
    </source>
</evidence>
<dbReference type="Pfam" id="PF22591">
    <property type="entry name" value="eIF3a_PCI_TPR-like"/>
    <property type="match status" value="1"/>
</dbReference>
<feature type="domain" description="PCI" evidence="9">
    <location>
        <begin position="316"/>
        <end position="513"/>
    </location>
</feature>
<dbReference type="OrthoDB" id="18884at2759"/>
<dbReference type="GO" id="GO:0003729">
    <property type="term" value="F:mRNA binding"/>
    <property type="evidence" value="ECO:0007669"/>
    <property type="project" value="TreeGrafter"/>
</dbReference>
<dbReference type="Gene3D" id="4.10.860.10">
    <property type="entry name" value="UVR domain"/>
    <property type="match status" value="1"/>
</dbReference>
<sequence>MATFARPENALKRAEELINVGQKQEALEALHSFITSRRYRAWTRTHERILFKYVELCVDMRRGRHAKDGLIQYRSICQQVNINSLEEVIKHFMQLSTEKAELARSQAQALEEALDVDDLEADRRPEDLMLSYVSGEKGKDRSDRELVTPWFKFLWETYRTVLEILRNNSRLEALYAMTAHRAFQFCKQYKRTTEFRRLCEIIRNHLANLNKYRDQRDRPDLTAPESLQLYLDTRFEQLKVATELELWQEAFRSIEDIHGLMCMVKKTPKSSLMVVYYAKLSEIFWISSNHLYHAYAWLKLFSLQKSFNKNLSQKDLQLIASSVVLAALSVPPYDRSYDASHSELEHEKERSLRVASLIAFDVEPKTESREVLSRTLLLSDLLSRGVMTCVTQEVKDLYHILEHEFLPLDLALKVQPLLTKISKVGGKLASASSVPEVQLSKYIPSLEKLATLRSLRQVSQVYQTMNIDNLSKTIPFFDFSVVEKISVDAVKHNFLAMKVDYVKDAVFFGNKNLESECLRHHLATFAESLSKARIMIHPPVKRSLKSGESLSALLDTVDKEHRRLLARKSIIEKRKEEHERQLFEMEREEEAKRLKLQKITEEAEQRRLASEFEQMKNQRILREIEERELQEAQALLLTVETNRKKGKRPVLEGVKITKQSLMELALSEQLKERQEMEKKLQKLVKTMDYLERAKREESSPLIEAAYRRRLEEEEALHEREQQLEIELSRQRHAGDLEEKKRLGRMSESKNLFQERVVSRREAEFNRLEMEREERTNQIIQLRKQEREAKRKFIYYLRCEEERQIRLREEEEARKREEMERRKKEEAERKAKLDEIAEKQRQRERELEEKERQRREELLGRSNAMPSRLTDPSAMSRQVEAPPAATAPAAAAAAPTPGVYVPRFKRMAAEGAPPAENDRWASGSVNRRDDRTSQAGDRWRDERRTTSFGGPPKATSTWSSSRGHDR</sequence>
<reference evidence="10 11" key="1">
    <citation type="submission" date="2019-12" db="EMBL/GenBank/DDBJ databases">
        <authorList>
            <person name="Alioto T."/>
            <person name="Alioto T."/>
            <person name="Gomez Garrido J."/>
        </authorList>
    </citation>
    <scope>NUCLEOTIDE SEQUENCE [LARGE SCALE GENOMIC DNA]</scope>
</reference>
<dbReference type="GO" id="GO:0002188">
    <property type="term" value="P:translation reinitiation"/>
    <property type="evidence" value="ECO:0007669"/>
    <property type="project" value="TreeGrafter"/>
</dbReference>
<keyword evidence="11" id="KW-1185">Reference proteome</keyword>
<dbReference type="AlphaFoldDB" id="A0A8S0U205"/>
<feature type="region of interest" description="Disordered" evidence="8">
    <location>
        <begin position="909"/>
        <end position="965"/>
    </location>
</feature>
<comment type="subunit">
    <text evidence="7">Component of the eukaryotic translation initiation factor 3 (eIF-3) complex.</text>
</comment>
<dbReference type="Gramene" id="OE9A025105T1">
    <property type="protein sequence ID" value="OE9A025105C1"/>
    <property type="gene ID" value="OE9A025105"/>
</dbReference>
<evidence type="ECO:0000256" key="6">
    <source>
        <dbReference type="ARBA" id="ARBA00023054"/>
    </source>
</evidence>
<evidence type="ECO:0000313" key="11">
    <source>
        <dbReference type="Proteomes" id="UP000594638"/>
    </source>
</evidence>
<evidence type="ECO:0000256" key="7">
    <source>
        <dbReference type="HAMAP-Rule" id="MF_03000"/>
    </source>
</evidence>
<dbReference type="PROSITE" id="PS50250">
    <property type="entry name" value="PCI"/>
    <property type="match status" value="1"/>
</dbReference>
<evidence type="ECO:0000259" key="9">
    <source>
        <dbReference type="PROSITE" id="PS50250"/>
    </source>
</evidence>
<dbReference type="FunFam" id="1.25.40.860:FF:000006">
    <property type="entry name" value="Eukaryotic translation initiation factor 3 subunit A"/>
    <property type="match status" value="1"/>
</dbReference>
<keyword evidence="5 7" id="KW-0648">Protein biosynthesis</keyword>
<dbReference type="GO" id="GO:0001732">
    <property type="term" value="P:formation of cytoplasmic translation initiation complex"/>
    <property type="evidence" value="ECO:0007669"/>
    <property type="project" value="UniProtKB-UniRule"/>
</dbReference>
<proteinExistence type="inferred from homology"/>
<feature type="compositionally biased region" description="Basic and acidic residues" evidence="8">
    <location>
        <begin position="925"/>
        <end position="944"/>
    </location>
</feature>
<dbReference type="HAMAP" id="MF_03000">
    <property type="entry name" value="eIF3a"/>
    <property type="match status" value="1"/>
</dbReference>
<dbReference type="Proteomes" id="UP000594638">
    <property type="component" value="Unassembled WGS sequence"/>
</dbReference>
<dbReference type="SMART" id="SM00088">
    <property type="entry name" value="PINT"/>
    <property type="match status" value="1"/>
</dbReference>
<dbReference type="FunFam" id="1.25.40.860:FF:000004">
    <property type="entry name" value="Eukaryotic translation initiation factor 3 subunit A"/>
    <property type="match status" value="1"/>
</dbReference>
<evidence type="ECO:0000256" key="5">
    <source>
        <dbReference type="ARBA" id="ARBA00022917"/>
    </source>
</evidence>
<keyword evidence="6 7" id="KW-0175">Coiled coil</keyword>
<dbReference type="InterPro" id="IPR054711">
    <property type="entry name" value="eIF3a_PCI_TPR-like"/>
</dbReference>
<keyword evidence="4 7" id="KW-0694">RNA-binding</keyword>
<feature type="coiled-coil region" evidence="7">
    <location>
        <begin position="561"/>
        <end position="642"/>
    </location>
</feature>
<dbReference type="Pfam" id="PF01399">
    <property type="entry name" value="PCI"/>
    <property type="match status" value="1"/>
</dbReference>
<gene>
    <name evidence="10" type="ORF">OLEA9_A025105</name>
</gene>
<organism evidence="10 11">
    <name type="scientific">Olea europaea subsp. europaea</name>
    <dbReference type="NCBI Taxonomy" id="158383"/>
    <lineage>
        <taxon>Eukaryota</taxon>
        <taxon>Viridiplantae</taxon>
        <taxon>Streptophyta</taxon>
        <taxon>Embryophyta</taxon>
        <taxon>Tracheophyta</taxon>
        <taxon>Spermatophyta</taxon>
        <taxon>Magnoliopsida</taxon>
        <taxon>eudicotyledons</taxon>
        <taxon>Gunneridae</taxon>
        <taxon>Pentapetalae</taxon>
        <taxon>asterids</taxon>
        <taxon>lamiids</taxon>
        <taxon>Lamiales</taxon>
        <taxon>Oleaceae</taxon>
        <taxon>Oleeae</taxon>
        <taxon>Olea</taxon>
    </lineage>
</organism>
<dbReference type="GO" id="GO:0033290">
    <property type="term" value="C:eukaryotic 48S preinitiation complex"/>
    <property type="evidence" value="ECO:0007669"/>
    <property type="project" value="UniProtKB-UniRule"/>
</dbReference>
<dbReference type="Gene3D" id="1.25.40.860">
    <property type="match status" value="2"/>
</dbReference>